<feature type="transmembrane region" description="Helical" evidence="1">
    <location>
        <begin position="39"/>
        <end position="59"/>
    </location>
</feature>
<dbReference type="AlphaFoldDB" id="A0A081S303"/>
<feature type="non-terminal residue" evidence="2">
    <location>
        <position position="100"/>
    </location>
</feature>
<evidence type="ECO:0000256" key="1">
    <source>
        <dbReference type="SAM" id="Phobius"/>
    </source>
</evidence>
<evidence type="ECO:0000313" key="2">
    <source>
        <dbReference type="EMBL" id="KER05306.1"/>
    </source>
</evidence>
<proteinExistence type="predicted"/>
<keyword evidence="1" id="KW-1133">Transmembrane helix</keyword>
<keyword evidence="1" id="KW-0472">Membrane</keyword>
<protein>
    <submittedName>
        <fullName evidence="2">Uncharacterized protein</fullName>
    </submittedName>
</protein>
<keyword evidence="3" id="KW-1185">Reference proteome</keyword>
<gene>
    <name evidence="2" type="ORF">AAA799E16_02057</name>
</gene>
<accession>A0A081S303</accession>
<dbReference type="EMBL" id="JNVL01000137">
    <property type="protein sequence ID" value="KER05306.1"/>
    <property type="molecule type" value="Genomic_DNA"/>
</dbReference>
<reference evidence="2 3" key="1">
    <citation type="submission" date="2014-06" db="EMBL/GenBank/DDBJ databases">
        <authorList>
            <person name="Ngugi D.K."/>
            <person name="Blom J."/>
            <person name="Alam I."/>
            <person name="Rashid M."/>
            <person name="Ba Alawi W."/>
            <person name="Zhang G."/>
            <person name="Hikmawan T."/>
            <person name="Guan Y."/>
            <person name="Antunes A."/>
            <person name="Siam R."/>
            <person name="Eldorry H."/>
            <person name="Bajic V."/>
            <person name="Stingl U."/>
        </authorList>
    </citation>
    <scope>NUCLEOTIDE SEQUENCE [LARGE SCALE GENOMIC DNA]</scope>
    <source>
        <strain evidence="2">SCGC AAA799-E16</strain>
    </source>
</reference>
<evidence type="ECO:0000313" key="3">
    <source>
        <dbReference type="Proteomes" id="UP000028027"/>
    </source>
</evidence>
<comment type="caution">
    <text evidence="2">The sequence shown here is derived from an EMBL/GenBank/DDBJ whole genome shotgun (WGS) entry which is preliminary data.</text>
</comment>
<organism evidence="2 3">
    <name type="scientific">Marine Group I thaumarchaeote SCGC AAA799-E16</name>
    <dbReference type="NCBI Taxonomy" id="1502292"/>
    <lineage>
        <taxon>Archaea</taxon>
        <taxon>Nitrososphaerota</taxon>
        <taxon>Marine Group I</taxon>
    </lineage>
</organism>
<dbReference type="Proteomes" id="UP000028027">
    <property type="component" value="Unassembled WGS sequence"/>
</dbReference>
<keyword evidence="1" id="KW-0812">Transmembrane</keyword>
<feature type="transmembrane region" description="Helical" evidence="1">
    <location>
        <begin position="71"/>
        <end position="91"/>
    </location>
</feature>
<sequence length="100" mass="10619">MRSCPSCGNKTDGSYCSSCGHETISSMLTEPSMKKKSNAWYLLPVFLGIIGGIIAYLVLRKSDSGKAKKCLVFGIGVSVFGIILIGMAGNYNSDKSNDVS</sequence>
<name>A0A081S303_9ARCH</name>